<dbReference type="OrthoDB" id="137613at2"/>
<dbReference type="PANTHER" id="PTHR42770">
    <property type="entry name" value="AMINO ACID TRANSPORTER-RELATED"/>
    <property type="match status" value="1"/>
</dbReference>
<evidence type="ECO:0000256" key="4">
    <source>
        <dbReference type="ARBA" id="ARBA00023136"/>
    </source>
</evidence>
<dbReference type="EMBL" id="MCIF01000002">
    <property type="protein sequence ID" value="RAQ96499.1"/>
    <property type="molecule type" value="Genomic_DNA"/>
</dbReference>
<accession>A0A328VHK1</accession>
<dbReference type="GO" id="GO:0055085">
    <property type="term" value="P:transmembrane transport"/>
    <property type="evidence" value="ECO:0007669"/>
    <property type="project" value="InterPro"/>
</dbReference>
<feature type="domain" description="Amino acid permease/ SLC12A" evidence="6">
    <location>
        <begin position="44"/>
        <end position="484"/>
    </location>
</feature>
<evidence type="ECO:0000256" key="2">
    <source>
        <dbReference type="ARBA" id="ARBA00022692"/>
    </source>
</evidence>
<keyword evidence="2 5" id="KW-0812">Transmembrane</keyword>
<feature type="transmembrane region" description="Helical" evidence="5">
    <location>
        <begin position="375"/>
        <end position="395"/>
    </location>
</feature>
<protein>
    <recommendedName>
        <fullName evidence="6">Amino acid permease/ SLC12A domain-containing protein</fullName>
    </recommendedName>
</protein>
<feature type="transmembrane region" description="Helical" evidence="5">
    <location>
        <begin position="187"/>
        <end position="208"/>
    </location>
</feature>
<keyword evidence="4 5" id="KW-0472">Membrane</keyword>
<dbReference type="AlphaFoldDB" id="A0A328VHK1"/>
<dbReference type="GO" id="GO:0016020">
    <property type="term" value="C:membrane"/>
    <property type="evidence" value="ECO:0007669"/>
    <property type="project" value="UniProtKB-SubCell"/>
</dbReference>
<sequence>MASQEELVGQTTPGAALPEGDIALEERQDLDKLHINAIGMPSVMYYCFAGAAPIAAMFFNVPNMAAQAGASVPLVFLLSAIGLLLFGISIVYFSRRLTSAGGFYTWVRHGLGAGTAFQAGWLMLFGYAIFEASSQAAFGGLADINISTYLGFHMPLGWVTYALIGCVLVFLLSFFDIKWSTWWLAPFLILEIGSLVLLDLMITIHGGIAGHDLLHTFTPAGSDLKGVAPGGVLGIGVAMALGIWSWIGFEAGAVYGEESRNPRRAVPTAIFSVILIMAVLYIWTTYSAVIGLGWQHAGDTLGNIAIAPTPYYNLADHFVGGWLKVLMIIAVTTSSFAACLAFHNGMVRYFYAMGREGILPRVFGRTHPRWKSPHYAIMAQSLFTILVIIFLAFIIQKNNPDGSVSYALGIADGKVYTQTSGITSYAWLATIGTISFLVVYILVNLATPAFALRFDRQNFNPLLHLIAPIASCLFLLIPLISFIMPPLPVIGDFFTGLGFFPTPFPLNILPLFVIGWVIIGLLYSFYLARRHPERYEFLGRILRAES</sequence>
<name>A0A328VHK1_9CHLR</name>
<comment type="subcellular location">
    <subcellularLocation>
        <location evidence="1">Membrane</location>
        <topology evidence="1">Multi-pass membrane protein</topology>
    </subcellularLocation>
</comment>
<feature type="transmembrane region" description="Helical" evidence="5">
    <location>
        <begin position="425"/>
        <end position="450"/>
    </location>
</feature>
<gene>
    <name evidence="7" type="ORF">A4R35_13205</name>
</gene>
<feature type="transmembrane region" description="Helical" evidence="5">
    <location>
        <begin position="106"/>
        <end position="130"/>
    </location>
</feature>
<dbReference type="PIRSF" id="PIRSF006060">
    <property type="entry name" value="AA_transporter"/>
    <property type="match status" value="1"/>
</dbReference>
<keyword evidence="3 5" id="KW-1133">Transmembrane helix</keyword>
<feature type="transmembrane region" description="Helical" evidence="5">
    <location>
        <begin position="270"/>
        <end position="294"/>
    </location>
</feature>
<feature type="transmembrane region" description="Helical" evidence="5">
    <location>
        <begin position="150"/>
        <end position="175"/>
    </location>
</feature>
<comment type="caution">
    <text evidence="7">The sequence shown here is derived from an EMBL/GenBank/DDBJ whole genome shotgun (WGS) entry which is preliminary data.</text>
</comment>
<feature type="transmembrane region" description="Helical" evidence="5">
    <location>
        <begin position="321"/>
        <end position="343"/>
    </location>
</feature>
<proteinExistence type="predicted"/>
<evidence type="ECO:0000256" key="1">
    <source>
        <dbReference type="ARBA" id="ARBA00004141"/>
    </source>
</evidence>
<keyword evidence="8" id="KW-1185">Reference proteome</keyword>
<evidence type="ECO:0000256" key="5">
    <source>
        <dbReference type="SAM" id="Phobius"/>
    </source>
</evidence>
<dbReference type="Proteomes" id="UP000248706">
    <property type="component" value="Unassembled WGS sequence"/>
</dbReference>
<evidence type="ECO:0000313" key="8">
    <source>
        <dbReference type="Proteomes" id="UP000248706"/>
    </source>
</evidence>
<feature type="transmembrane region" description="Helical" evidence="5">
    <location>
        <begin position="228"/>
        <end position="249"/>
    </location>
</feature>
<dbReference type="RefSeq" id="WP_112430124.1">
    <property type="nucleotide sequence ID" value="NZ_MCIF01000002.1"/>
</dbReference>
<feature type="transmembrane region" description="Helical" evidence="5">
    <location>
        <begin position="74"/>
        <end position="94"/>
    </location>
</feature>
<evidence type="ECO:0000256" key="3">
    <source>
        <dbReference type="ARBA" id="ARBA00022989"/>
    </source>
</evidence>
<dbReference type="Gene3D" id="1.20.1740.10">
    <property type="entry name" value="Amino acid/polyamine transporter I"/>
    <property type="match status" value="1"/>
</dbReference>
<feature type="transmembrane region" description="Helical" evidence="5">
    <location>
        <begin position="504"/>
        <end position="528"/>
    </location>
</feature>
<dbReference type="PANTHER" id="PTHR42770:SF16">
    <property type="entry name" value="AMINO ACID PERMEASE"/>
    <property type="match status" value="1"/>
</dbReference>
<evidence type="ECO:0000313" key="7">
    <source>
        <dbReference type="EMBL" id="RAQ96499.1"/>
    </source>
</evidence>
<dbReference type="InterPro" id="IPR050367">
    <property type="entry name" value="APC_superfamily"/>
</dbReference>
<organism evidence="7 8">
    <name type="scientific">Thermogemmatispora tikiterensis</name>
    <dbReference type="NCBI Taxonomy" id="1825093"/>
    <lineage>
        <taxon>Bacteria</taxon>
        <taxon>Bacillati</taxon>
        <taxon>Chloroflexota</taxon>
        <taxon>Ktedonobacteria</taxon>
        <taxon>Thermogemmatisporales</taxon>
        <taxon>Thermogemmatisporaceae</taxon>
        <taxon>Thermogemmatispora</taxon>
    </lineage>
</organism>
<feature type="transmembrane region" description="Helical" evidence="5">
    <location>
        <begin position="43"/>
        <end position="62"/>
    </location>
</feature>
<dbReference type="InterPro" id="IPR004841">
    <property type="entry name" value="AA-permease/SLC12A_dom"/>
</dbReference>
<feature type="transmembrane region" description="Helical" evidence="5">
    <location>
        <begin position="462"/>
        <end position="484"/>
    </location>
</feature>
<evidence type="ECO:0000259" key="6">
    <source>
        <dbReference type="Pfam" id="PF00324"/>
    </source>
</evidence>
<reference evidence="7 8" key="1">
    <citation type="submission" date="2016-08" db="EMBL/GenBank/DDBJ databases">
        <title>Analysis of Carbohydrate Active Enzymes in Thermogemmatispora T81 Reveals Carbohydrate Degradation Ability.</title>
        <authorList>
            <person name="Tomazini A."/>
            <person name="Lal S."/>
            <person name="Stott M."/>
            <person name="Henrissat B."/>
            <person name="Polikarpov I."/>
            <person name="Sparling R."/>
            <person name="Levin D.B."/>
        </authorList>
    </citation>
    <scope>NUCLEOTIDE SEQUENCE [LARGE SCALE GENOMIC DNA]</scope>
    <source>
        <strain evidence="7 8">T81</strain>
    </source>
</reference>
<dbReference type="Pfam" id="PF00324">
    <property type="entry name" value="AA_permease"/>
    <property type="match status" value="1"/>
</dbReference>